<sequence length="209" mass="23160">MRLARPGSAVWLGVEAVQRKFLAAVDHKATVYVKRAFHLAVSAHKRPFTRSVRPVPVRIVSISKNNSSGADLLAGELLKKLERYTEASELIIRPNPKKSVDPRVAMQAEGDKVLKLLRPQDRVIVLDERGKDATSEKFADMIAEAGDEGVGAMVFCIGGPYGHSDAVRSRADSMLRLSSCVLNHQIARVVLLEQLYRGWTIIKGEPYHH</sequence>
<name>A0ABR2YG78_9CHLO</name>
<evidence type="ECO:0000256" key="2">
    <source>
        <dbReference type="ARBA" id="ARBA00022679"/>
    </source>
</evidence>
<dbReference type="EMBL" id="JALJOT010000012">
    <property type="protein sequence ID" value="KAK9904814.1"/>
    <property type="molecule type" value="Genomic_DNA"/>
</dbReference>
<dbReference type="Proteomes" id="UP001491310">
    <property type="component" value="Unassembled WGS sequence"/>
</dbReference>
<dbReference type="HAMAP" id="MF_00658">
    <property type="entry name" value="23SrRNA_methyltr_H"/>
    <property type="match status" value="1"/>
</dbReference>
<dbReference type="Pfam" id="PF02590">
    <property type="entry name" value="SPOUT_MTase"/>
    <property type="match status" value="1"/>
</dbReference>
<dbReference type="PANTHER" id="PTHR33603">
    <property type="entry name" value="METHYLTRANSFERASE"/>
    <property type="match status" value="1"/>
</dbReference>
<evidence type="ECO:0000313" key="6">
    <source>
        <dbReference type="Proteomes" id="UP001491310"/>
    </source>
</evidence>
<comment type="similarity">
    <text evidence="4">Belongs to the RNA methyltransferase RlmH family.</text>
</comment>
<dbReference type="Gene3D" id="3.40.1280.10">
    <property type="match status" value="1"/>
</dbReference>
<evidence type="ECO:0000256" key="4">
    <source>
        <dbReference type="ARBA" id="ARBA00038303"/>
    </source>
</evidence>
<evidence type="ECO:0000313" key="5">
    <source>
        <dbReference type="EMBL" id="KAK9904814.1"/>
    </source>
</evidence>
<keyword evidence="6" id="KW-1185">Reference proteome</keyword>
<keyword evidence="1" id="KW-0489">Methyltransferase</keyword>
<protein>
    <recommendedName>
        <fullName evidence="7">DUF163-domain-containing protein</fullName>
    </recommendedName>
</protein>
<evidence type="ECO:0000256" key="1">
    <source>
        <dbReference type="ARBA" id="ARBA00022603"/>
    </source>
</evidence>
<organism evidence="5 6">
    <name type="scientific">Coccomyxa subellipsoidea</name>
    <dbReference type="NCBI Taxonomy" id="248742"/>
    <lineage>
        <taxon>Eukaryota</taxon>
        <taxon>Viridiplantae</taxon>
        <taxon>Chlorophyta</taxon>
        <taxon>core chlorophytes</taxon>
        <taxon>Trebouxiophyceae</taxon>
        <taxon>Trebouxiophyceae incertae sedis</taxon>
        <taxon>Coccomyxaceae</taxon>
        <taxon>Coccomyxa</taxon>
    </lineage>
</organism>
<evidence type="ECO:0008006" key="7">
    <source>
        <dbReference type="Google" id="ProtNLM"/>
    </source>
</evidence>
<dbReference type="SUPFAM" id="SSF75217">
    <property type="entry name" value="alpha/beta knot"/>
    <property type="match status" value="1"/>
</dbReference>
<comment type="caution">
    <text evidence="5">The sequence shown here is derived from an EMBL/GenBank/DDBJ whole genome shotgun (WGS) entry which is preliminary data.</text>
</comment>
<dbReference type="InterPro" id="IPR029026">
    <property type="entry name" value="tRNA_m1G_MTases_N"/>
</dbReference>
<evidence type="ECO:0000256" key="3">
    <source>
        <dbReference type="ARBA" id="ARBA00022691"/>
    </source>
</evidence>
<accession>A0ABR2YG78</accession>
<keyword evidence="2" id="KW-0808">Transferase</keyword>
<dbReference type="PANTHER" id="PTHR33603:SF1">
    <property type="entry name" value="RIBOSOMAL RNA LARGE SUBUNIT METHYLTRANSFERASE H"/>
    <property type="match status" value="1"/>
</dbReference>
<reference evidence="5 6" key="1">
    <citation type="journal article" date="2024" name="Nat. Commun.">
        <title>Phylogenomics reveals the evolutionary origins of lichenization in chlorophyte algae.</title>
        <authorList>
            <person name="Puginier C."/>
            <person name="Libourel C."/>
            <person name="Otte J."/>
            <person name="Skaloud P."/>
            <person name="Haon M."/>
            <person name="Grisel S."/>
            <person name="Petersen M."/>
            <person name="Berrin J.G."/>
            <person name="Delaux P.M."/>
            <person name="Dal Grande F."/>
            <person name="Keller J."/>
        </authorList>
    </citation>
    <scope>NUCLEOTIDE SEQUENCE [LARGE SCALE GENOMIC DNA]</scope>
    <source>
        <strain evidence="5 6">SAG 216-7</strain>
    </source>
</reference>
<gene>
    <name evidence="5" type="ORF">WJX75_002999</name>
</gene>
<dbReference type="InterPro" id="IPR029028">
    <property type="entry name" value="Alpha/beta_knot_MTases"/>
</dbReference>
<keyword evidence="3" id="KW-0949">S-adenosyl-L-methionine</keyword>
<dbReference type="CDD" id="cd18081">
    <property type="entry name" value="RlmH-like"/>
    <property type="match status" value="1"/>
</dbReference>
<dbReference type="InterPro" id="IPR003742">
    <property type="entry name" value="RlmH-like"/>
</dbReference>
<proteinExistence type="inferred from homology"/>